<dbReference type="PROSITE" id="PS00138">
    <property type="entry name" value="SUBTILASE_SER"/>
    <property type="match status" value="1"/>
</dbReference>
<dbReference type="AlphaFoldDB" id="A0A948RTN8"/>
<evidence type="ECO:0000256" key="4">
    <source>
        <dbReference type="ARBA" id="ARBA00022825"/>
    </source>
</evidence>
<dbReference type="InterPro" id="IPR050131">
    <property type="entry name" value="Peptidase_S8_subtilisin-like"/>
</dbReference>
<evidence type="ECO:0000259" key="7">
    <source>
        <dbReference type="Pfam" id="PF00082"/>
    </source>
</evidence>
<dbReference type="InterPro" id="IPR023828">
    <property type="entry name" value="Peptidase_S8_Ser-AS"/>
</dbReference>
<organism evidence="10 11">
    <name type="scientific">Eiseniibacteriota bacterium</name>
    <dbReference type="NCBI Taxonomy" id="2212470"/>
    <lineage>
        <taxon>Bacteria</taxon>
        <taxon>Candidatus Eiseniibacteriota</taxon>
    </lineage>
</organism>
<feature type="active site" description="Charge relay system" evidence="5">
    <location>
        <position position="473"/>
    </location>
</feature>
<keyword evidence="2 5" id="KW-0645">Protease</keyword>
<dbReference type="PROSITE" id="PS51892">
    <property type="entry name" value="SUBTILASE"/>
    <property type="match status" value="1"/>
</dbReference>
<evidence type="ECO:0000256" key="3">
    <source>
        <dbReference type="ARBA" id="ARBA00022801"/>
    </source>
</evidence>
<proteinExistence type="inferred from homology"/>
<dbReference type="InterPro" id="IPR015500">
    <property type="entry name" value="Peptidase_S8_subtilisin-rel"/>
</dbReference>
<dbReference type="Gene3D" id="2.60.120.260">
    <property type="entry name" value="Galactose-binding domain-like"/>
    <property type="match status" value="1"/>
</dbReference>
<dbReference type="EMBL" id="JAHJDP010000004">
    <property type="protein sequence ID" value="MBU2689368.1"/>
    <property type="molecule type" value="Genomic_DNA"/>
</dbReference>
<dbReference type="Pfam" id="PF22148">
    <property type="entry name" value="Fervidolysin_NPro-like"/>
    <property type="match status" value="1"/>
</dbReference>
<dbReference type="InterPro" id="IPR026444">
    <property type="entry name" value="Secre_tail"/>
</dbReference>
<dbReference type="PANTHER" id="PTHR43806">
    <property type="entry name" value="PEPTIDASE S8"/>
    <property type="match status" value="1"/>
</dbReference>
<dbReference type="PANTHER" id="PTHR43806:SF11">
    <property type="entry name" value="CEREVISIN-RELATED"/>
    <property type="match status" value="1"/>
</dbReference>
<evidence type="ECO:0000256" key="6">
    <source>
        <dbReference type="RuleBase" id="RU003355"/>
    </source>
</evidence>
<evidence type="ECO:0000256" key="2">
    <source>
        <dbReference type="ARBA" id="ARBA00022670"/>
    </source>
</evidence>
<accession>A0A948RTN8</accession>
<dbReference type="GO" id="GO:0006508">
    <property type="term" value="P:proteolysis"/>
    <property type="evidence" value="ECO:0007669"/>
    <property type="project" value="UniProtKB-KW"/>
</dbReference>
<dbReference type="SUPFAM" id="SSF52743">
    <property type="entry name" value="Subtilisin-like"/>
    <property type="match status" value="1"/>
</dbReference>
<evidence type="ECO:0000313" key="11">
    <source>
        <dbReference type="Proteomes" id="UP000777784"/>
    </source>
</evidence>
<keyword evidence="4 5" id="KW-0720">Serine protease</keyword>
<comment type="similarity">
    <text evidence="1 5 6">Belongs to the peptidase S8 family.</text>
</comment>
<dbReference type="Gene3D" id="3.40.50.200">
    <property type="entry name" value="Peptidase S8/S53 domain"/>
    <property type="match status" value="1"/>
</dbReference>
<feature type="domain" description="Fervidolysin-like N-terminal prodomain" evidence="9">
    <location>
        <begin position="134"/>
        <end position="205"/>
    </location>
</feature>
<dbReference type="GO" id="GO:0004252">
    <property type="term" value="F:serine-type endopeptidase activity"/>
    <property type="evidence" value="ECO:0007669"/>
    <property type="project" value="UniProtKB-UniRule"/>
</dbReference>
<evidence type="ECO:0000256" key="5">
    <source>
        <dbReference type="PROSITE-ProRule" id="PRU01240"/>
    </source>
</evidence>
<feature type="domain" description="FlgD/Vpr Ig-like" evidence="8">
    <location>
        <begin position="749"/>
        <end position="816"/>
    </location>
</feature>
<feature type="active site" description="Charge relay system" evidence="5">
    <location>
        <position position="262"/>
    </location>
</feature>
<dbReference type="InterPro" id="IPR023827">
    <property type="entry name" value="Peptidase_S8_Asp-AS"/>
</dbReference>
<dbReference type="InterPro" id="IPR036852">
    <property type="entry name" value="Peptidase_S8/S53_dom_sf"/>
</dbReference>
<dbReference type="PRINTS" id="PR00723">
    <property type="entry name" value="SUBTILISIN"/>
</dbReference>
<protein>
    <submittedName>
        <fullName evidence="10">S8 family serine peptidase</fullName>
    </submittedName>
</protein>
<dbReference type="NCBIfam" id="TIGR04183">
    <property type="entry name" value="Por_Secre_tail"/>
    <property type="match status" value="1"/>
</dbReference>
<feature type="domain" description="Peptidase S8/S53" evidence="7">
    <location>
        <begin position="255"/>
        <end position="527"/>
    </location>
</feature>
<dbReference type="InterPro" id="IPR025965">
    <property type="entry name" value="FlgD/Vpr_Ig-like"/>
</dbReference>
<sequence length="828" mass="89209">MILCLCRNQGKGVGKPAAGWILPLFVIALLFAGPGFAHAAGDATWHDKMFQTTWDLTPRTDEILLQYAPEADSVVRASLRNAYGLELLQDFNGVTRVEVCRVPAGQEAQAISEIVGREYGVAAAVPAMIDQEGFTKYYIPGRVTVQFRKDLSPEVCLQYIADAGSAVIKDLWTPGYYTITVPEGMTVFQAVRIWQSHPQILFSEPHYMMYDDAVYAPNDPYYDDQWHLNNTGAIGVAGSDIDAEAAWDLEKGDPNVIISIIDTGMDMAHEDLAGNLLPRGSADWDFSGAGTVPNDTNGHGTSCSGLAAGIQDNGIGVSGVAPGCRLMPLKVSLNSGENDNRADAINYAVSRRPEFNGMVISCSWRMSSGSFTAVEAACQNAWDNNVVMLVASGNDNSIINYPALYPTTIAVGASSPCDERKNPGSCDGETWWGSNYGPELDVVSPGVLMTTTDISGSGGYTSGNYVDYFNGTSSATPVAAGVCGLILSANPNLTNVEVRQILRDTAEDQVGPANEDGPGFDNYFGWGRINAYQAVLLAMPNNGFEDDMEAGEGGWTHQIIHPSLGYGDDWHLSQQRNHTPGGQNSWKCGATSGDYSNQISAALISPSINVSAGSVLRFWHWMDVYAEDDEIAGDGGVIEVSSNGGATWQPLIPAGGYTHRWAGTSLLPFFDGQRVWSGSFDWRQETVFLTGFSGSIQIRFRLGTRGADPTGEGWYVDDVEIVADPSSVPDEQVSRHLVEVLPSLPNPATGSAALRFQLAQAGPVSLVLHDISGRVIRQWDLGSQAPGRHQVVFDGFDASHRPTPAGVYLYRVVTKNEASQTGRLVWVR</sequence>
<comment type="caution">
    <text evidence="10">The sequence shown here is derived from an EMBL/GenBank/DDBJ whole genome shotgun (WGS) entry which is preliminary data.</text>
</comment>
<dbReference type="PROSITE" id="PS00137">
    <property type="entry name" value="SUBTILASE_HIS"/>
    <property type="match status" value="1"/>
</dbReference>
<evidence type="ECO:0000259" key="9">
    <source>
        <dbReference type="Pfam" id="PF22148"/>
    </source>
</evidence>
<reference evidence="10" key="1">
    <citation type="submission" date="2021-05" db="EMBL/GenBank/DDBJ databases">
        <title>Energy efficiency and biological interactions define the core microbiome of deep oligotrophic groundwater.</title>
        <authorList>
            <person name="Mehrshad M."/>
            <person name="Lopez-Fernandez M."/>
            <person name="Bell E."/>
            <person name="Bernier-Latmani R."/>
            <person name="Bertilsson S."/>
            <person name="Dopson M."/>
        </authorList>
    </citation>
    <scope>NUCLEOTIDE SEQUENCE</scope>
    <source>
        <strain evidence="10">Modern_marine.mb.64</strain>
    </source>
</reference>
<dbReference type="Pfam" id="PF00082">
    <property type="entry name" value="Peptidase_S8"/>
    <property type="match status" value="1"/>
</dbReference>
<dbReference type="InterPro" id="IPR022398">
    <property type="entry name" value="Peptidase_S8_His-AS"/>
</dbReference>
<keyword evidence="3 5" id="KW-0378">Hydrolase</keyword>
<name>A0A948RTN8_UNCEI</name>
<dbReference type="InterPro" id="IPR000209">
    <property type="entry name" value="Peptidase_S8/S53_dom"/>
</dbReference>
<dbReference type="PROSITE" id="PS00136">
    <property type="entry name" value="SUBTILASE_ASP"/>
    <property type="match status" value="1"/>
</dbReference>
<evidence type="ECO:0000256" key="1">
    <source>
        <dbReference type="ARBA" id="ARBA00011073"/>
    </source>
</evidence>
<dbReference type="InterPro" id="IPR054399">
    <property type="entry name" value="Fervidolysin-like_N_prodom"/>
</dbReference>
<dbReference type="Pfam" id="PF13860">
    <property type="entry name" value="FlgD_ig"/>
    <property type="match status" value="1"/>
</dbReference>
<evidence type="ECO:0000259" key="8">
    <source>
        <dbReference type="Pfam" id="PF13860"/>
    </source>
</evidence>
<dbReference type="Gene3D" id="2.60.40.4070">
    <property type="match status" value="1"/>
</dbReference>
<dbReference type="Proteomes" id="UP000777784">
    <property type="component" value="Unassembled WGS sequence"/>
</dbReference>
<gene>
    <name evidence="10" type="ORF">KJ970_00445</name>
</gene>
<evidence type="ECO:0000313" key="10">
    <source>
        <dbReference type="EMBL" id="MBU2689368.1"/>
    </source>
</evidence>
<feature type="active site" description="Charge relay system" evidence="5">
    <location>
        <position position="299"/>
    </location>
</feature>